<protein>
    <recommendedName>
        <fullName evidence="3">DUF2863 domain-containing protein</fullName>
    </recommendedName>
</protein>
<gene>
    <name evidence="1" type="ORF">SDENCHOL_20615</name>
</gene>
<keyword evidence="2" id="KW-1185">Reference proteome</keyword>
<accession>A0A7Z7HRV9</accession>
<evidence type="ECO:0008006" key="3">
    <source>
        <dbReference type="Google" id="ProtNLM"/>
    </source>
</evidence>
<name>A0A7Z7HRV9_9PROT</name>
<dbReference type="Proteomes" id="UP000242886">
    <property type="component" value="Chromosome SDENCHOL"/>
</dbReference>
<dbReference type="RefSeq" id="WP_154717098.1">
    <property type="nucleotide sequence ID" value="NZ_LT837803.1"/>
</dbReference>
<dbReference type="Pfam" id="PF11062">
    <property type="entry name" value="DUF2863"/>
    <property type="match status" value="1"/>
</dbReference>
<evidence type="ECO:0000313" key="1">
    <source>
        <dbReference type="EMBL" id="SMB28334.1"/>
    </source>
</evidence>
<proteinExistence type="predicted"/>
<organism evidence="1 2">
    <name type="scientific">Sterolibacterium denitrificans</name>
    <dbReference type="NCBI Taxonomy" id="157592"/>
    <lineage>
        <taxon>Bacteria</taxon>
        <taxon>Pseudomonadati</taxon>
        <taxon>Pseudomonadota</taxon>
        <taxon>Betaproteobacteria</taxon>
        <taxon>Nitrosomonadales</taxon>
        <taxon>Sterolibacteriaceae</taxon>
        <taxon>Sterolibacterium</taxon>
    </lineage>
</organism>
<sequence length="405" mass="44595">MKRNRLPRQTRQTPDFDELIRLANGLGHSCCRNEDAHWEARLARRIDHLLEDGDEATLTAALDHLYAAKGPAYDALAEMIETRCESRPAVAPAAAKNVPAAAFSPPGTSLVLFNAPLLAWSRYAIPFGSISAAVLASLRVQLQAHVFAEGVQLALADYLFSPDQLPQSYCETAQLAGRLGECAMHGRDLNLDPAQLPETASFLSDTRYLLGVAAVASGAALFRWQEDDAGSERGEVLRRWQTQGGEALRPLLPGCASELLLPQSYHTACRNADRSSRPYSLRASVSYLGSMLDIAANQLRAVIAPFYEQQLEEYRIGFTLQNSNQVIHGVVWALLDAEDDNTDIPAQIETLLREIGIGEILQLDHRLPLEYCDDCGSPLYPDPEGEPVHAEMPEDQIEVLPRHLH</sequence>
<dbReference type="InterPro" id="IPR021292">
    <property type="entry name" value="DUF2863"/>
</dbReference>
<evidence type="ECO:0000313" key="2">
    <source>
        <dbReference type="Proteomes" id="UP000242886"/>
    </source>
</evidence>
<reference evidence="1" key="1">
    <citation type="submission" date="2017-03" db="EMBL/GenBank/DDBJ databases">
        <authorList>
            <consortium name="AG Boll"/>
        </authorList>
    </citation>
    <scope>NUCLEOTIDE SEQUENCE [LARGE SCALE GENOMIC DNA]</scope>
    <source>
        <strain evidence="1">Chol</strain>
    </source>
</reference>
<dbReference type="EMBL" id="LT837803">
    <property type="protein sequence ID" value="SMB28334.1"/>
    <property type="molecule type" value="Genomic_DNA"/>
</dbReference>
<dbReference type="AlphaFoldDB" id="A0A7Z7HRV9"/>